<proteinExistence type="inferred from homology"/>
<sequence>MRYLFLLLAAALLAACDKPPPASAPAALTSPEGLHAHSALFEREVIRVTERVHVAVGFGLANSIMIEGDDGLIIIDTMESVEAATEVLTAFRALSDKPVAAIIYTHNHADHVFGAAAFAEGGEVPVYAHDTTAFHINQVVNIVQPIISTRSMRMFGNHLDDAGLVNAGIGKALRLSPQSTLHALPPTRTFADRLTVNVAGIELELIHAPGETDDQILVWFPEEQVLFPGDNIYQAFPNLYTIRGTPHRDVTRWVNSLDLMRSLGAEYLVPSHTRPVAGATAIQALLTDYRDAISFVHDQTVRLMNHGLTPDQISTQLTLPPHLAEHPWLQEYYGTVAWSARAIFNGYLGWFDGNPAMLRPLPADDRARAMAHLAGGTEALLAQAQQALEEGAAQWALELSDHLTALLPGHEAVPQLRSQALQVLGEAESNPNARHYYLTEAAEVRDGLVPAFRMRTPTAFLASLPIENYLDAMPILLKAEETLENTEHIGFRFTDSGKSFTLAIRRGVAALTPGETKGAIGTLVTTEQTWKDIAAGERNFLLTLAGADLAIEGSRTGLLRFLGYFERR</sequence>
<evidence type="ECO:0000256" key="1">
    <source>
        <dbReference type="ARBA" id="ARBA00022723"/>
    </source>
</evidence>
<dbReference type="InterPro" id="IPR029229">
    <property type="entry name" value="Alkyl_sulf_C"/>
</dbReference>
<dbReference type="PROSITE" id="PS51257">
    <property type="entry name" value="PROKAR_LIPOPROTEIN"/>
    <property type="match status" value="1"/>
</dbReference>
<dbReference type="Proteomes" id="UP001165524">
    <property type="component" value="Unassembled WGS sequence"/>
</dbReference>
<keyword evidence="3" id="KW-0862">Zinc</keyword>
<dbReference type="InterPro" id="IPR052195">
    <property type="entry name" value="Bact_Alkyl/Aryl-Sulfatase"/>
</dbReference>
<keyword evidence="5" id="KW-0732">Signal</keyword>
<comment type="caution">
    <text evidence="7">The sequence shown here is derived from an EMBL/GenBank/DDBJ whole genome shotgun (WGS) entry which is preliminary data.</text>
</comment>
<keyword evidence="8" id="KW-1185">Reference proteome</keyword>
<feature type="domain" description="Metallo-beta-lactamase" evidence="6">
    <location>
        <begin position="60"/>
        <end position="272"/>
    </location>
</feature>
<accession>A0ABT0E581</accession>
<evidence type="ECO:0000256" key="5">
    <source>
        <dbReference type="SAM" id="SignalP"/>
    </source>
</evidence>
<reference evidence="7" key="1">
    <citation type="submission" date="2022-04" db="EMBL/GenBank/DDBJ databases">
        <title>Alcanivorax sp. CY1518 draft genome sequence.</title>
        <authorList>
            <person name="Zhao G."/>
            <person name="An M."/>
        </authorList>
    </citation>
    <scope>NUCLEOTIDE SEQUENCE</scope>
    <source>
        <strain evidence="7">CY1518</strain>
    </source>
</reference>
<dbReference type="InterPro" id="IPR029228">
    <property type="entry name" value="Alkyl_sulf_dimr"/>
</dbReference>
<dbReference type="CDD" id="cd07710">
    <property type="entry name" value="arylsulfatase_Sdsa1-like_MBL-fold"/>
    <property type="match status" value="1"/>
</dbReference>
<dbReference type="SUPFAM" id="SSF56281">
    <property type="entry name" value="Metallo-hydrolase/oxidoreductase"/>
    <property type="match status" value="1"/>
</dbReference>
<dbReference type="Pfam" id="PF14864">
    <property type="entry name" value="Alkyl_sulf_C"/>
    <property type="match status" value="1"/>
</dbReference>
<feature type="signal peptide" evidence="5">
    <location>
        <begin position="1"/>
        <end position="24"/>
    </location>
</feature>
<protein>
    <submittedName>
        <fullName evidence="7">MBL fold metallo-hydrolase</fullName>
    </submittedName>
</protein>
<dbReference type="EMBL" id="JALKII010000002">
    <property type="protein sequence ID" value="MCK0536951.1"/>
    <property type="molecule type" value="Genomic_DNA"/>
</dbReference>
<dbReference type="InterPro" id="IPR001279">
    <property type="entry name" value="Metallo-B-lactamas"/>
</dbReference>
<dbReference type="InterPro" id="IPR044097">
    <property type="entry name" value="Bds1/SdsA1_MBL-fold"/>
</dbReference>
<dbReference type="Gene3D" id="3.60.15.30">
    <property type="entry name" value="Metallo-beta-lactamase domain"/>
    <property type="match status" value="1"/>
</dbReference>
<gene>
    <name evidence="7" type="ORF">MU846_04445</name>
</gene>
<organism evidence="7 8">
    <name type="scientific">Alcanivorax quisquiliarum</name>
    <dbReference type="NCBI Taxonomy" id="2933565"/>
    <lineage>
        <taxon>Bacteria</taxon>
        <taxon>Pseudomonadati</taxon>
        <taxon>Pseudomonadota</taxon>
        <taxon>Gammaproteobacteria</taxon>
        <taxon>Oceanospirillales</taxon>
        <taxon>Alcanivoracaceae</taxon>
        <taxon>Alcanivorax</taxon>
    </lineage>
</organism>
<evidence type="ECO:0000313" key="7">
    <source>
        <dbReference type="EMBL" id="MCK0536951.1"/>
    </source>
</evidence>
<dbReference type="InterPro" id="IPR036866">
    <property type="entry name" value="RibonucZ/Hydroxyglut_hydro"/>
</dbReference>
<keyword evidence="1" id="KW-0479">Metal-binding</keyword>
<evidence type="ECO:0000256" key="2">
    <source>
        <dbReference type="ARBA" id="ARBA00022801"/>
    </source>
</evidence>
<dbReference type="PANTHER" id="PTHR43223">
    <property type="entry name" value="ALKYL/ARYL-SULFATASE"/>
    <property type="match status" value="1"/>
</dbReference>
<comment type="similarity">
    <text evidence="4">Belongs to the metallo-beta-lactamase superfamily. Type III sulfatase family.</text>
</comment>
<dbReference type="Pfam" id="PF00753">
    <property type="entry name" value="Lactamase_B"/>
    <property type="match status" value="1"/>
</dbReference>
<evidence type="ECO:0000256" key="3">
    <source>
        <dbReference type="ARBA" id="ARBA00022833"/>
    </source>
</evidence>
<dbReference type="Pfam" id="PF14863">
    <property type="entry name" value="Alkyl_sulf_dimr"/>
    <property type="match status" value="1"/>
</dbReference>
<evidence type="ECO:0000313" key="8">
    <source>
        <dbReference type="Proteomes" id="UP001165524"/>
    </source>
</evidence>
<evidence type="ECO:0000256" key="4">
    <source>
        <dbReference type="ARBA" id="ARBA00033751"/>
    </source>
</evidence>
<dbReference type="Gene3D" id="1.25.40.880">
    <property type="entry name" value="Alkyl sulfatase, dimerisation domain"/>
    <property type="match status" value="1"/>
</dbReference>
<dbReference type="Gene3D" id="3.30.1050.10">
    <property type="entry name" value="SCP2 sterol-binding domain"/>
    <property type="match status" value="1"/>
</dbReference>
<name>A0ABT0E581_9GAMM</name>
<dbReference type="InterPro" id="IPR038536">
    <property type="entry name" value="Alkyl/aryl-sulf_dimr_sf"/>
</dbReference>
<evidence type="ECO:0000259" key="6">
    <source>
        <dbReference type="SMART" id="SM00849"/>
    </source>
</evidence>
<dbReference type="SUPFAM" id="SSF55718">
    <property type="entry name" value="SCP-like"/>
    <property type="match status" value="1"/>
</dbReference>
<keyword evidence="2" id="KW-0378">Hydrolase</keyword>
<feature type="chain" id="PRO_5045248063" evidence="5">
    <location>
        <begin position="25"/>
        <end position="568"/>
    </location>
</feature>
<dbReference type="PANTHER" id="PTHR43223:SF1">
    <property type="entry name" value="ALKYL_ARYL-SULFATASE BDS1"/>
    <property type="match status" value="1"/>
</dbReference>
<dbReference type="SMART" id="SM00849">
    <property type="entry name" value="Lactamase_B"/>
    <property type="match status" value="1"/>
</dbReference>
<dbReference type="RefSeq" id="WP_246948873.1">
    <property type="nucleotide sequence ID" value="NZ_JALKII010000002.1"/>
</dbReference>
<dbReference type="InterPro" id="IPR036527">
    <property type="entry name" value="SCP2_sterol-bd_dom_sf"/>
</dbReference>